<organism evidence="1 2">
    <name type="scientific">Kingella kingae ATCC 23330</name>
    <dbReference type="NCBI Taxonomy" id="887327"/>
    <lineage>
        <taxon>Bacteria</taxon>
        <taxon>Pseudomonadati</taxon>
        <taxon>Pseudomonadota</taxon>
        <taxon>Betaproteobacteria</taxon>
        <taxon>Neisseriales</taxon>
        <taxon>Neisseriaceae</taxon>
        <taxon>Kingella</taxon>
    </lineage>
</organism>
<gene>
    <name evidence="1" type="primary">lipB3</name>
    <name evidence="1" type="ORF">HMPREF0476_1759</name>
</gene>
<dbReference type="EMBL" id="AFHS01000058">
    <property type="protein sequence ID" value="EGK07481.1"/>
    <property type="molecule type" value="Genomic_DNA"/>
</dbReference>
<keyword evidence="2" id="KW-1185">Reference proteome</keyword>
<dbReference type="OrthoDB" id="9794206at2"/>
<dbReference type="GO" id="GO:0000271">
    <property type="term" value="P:polysaccharide biosynthetic process"/>
    <property type="evidence" value="ECO:0007669"/>
    <property type="project" value="InterPro"/>
</dbReference>
<evidence type="ECO:0000313" key="2">
    <source>
        <dbReference type="Proteomes" id="UP000004207"/>
    </source>
</evidence>
<sequence length="406" mass="46897">MTPYRPIKTIHKLATNRRILLLQGPIGRFFVQLSDWLNQQGCTVYKINFNGGDEWFYPNARDNTFTYTQSLDDFGDYLTAFVAQHGIDAVACFGDTRAYHRIAKSICAKNNVSFWAFEEGYFRPDWIVLEEHGVNAYSQLPRVGAFFVSQAANLTLQDMVYQKMQPKFRHAASCAMQYYAAMKWRQKRYPFYQHHRATSLAYYTAAWLRSGWRKLWFAWREAKIAQQIQQSSLQPFFVFPLQVATDSQIKTHSQYTSVRDALLHVLASFAVNAPADCHLIVKHHPMDRGFIDYAKTIRQFIAQHPNVAGRIVYVHDIPLPVLLRKARGVVTINSTSGLSALVHGLPVKVLGRAAYDIPSITSHQPLSHFWRNPQLPDAVLFNAYRRYHLYCTHINGYYYTQTHFPS</sequence>
<dbReference type="RefSeq" id="WP_003788550.1">
    <property type="nucleotide sequence ID" value="NZ_FOJK01000018.1"/>
</dbReference>
<dbReference type="HOGENOM" id="CLU_040135_1_0_4"/>
<dbReference type="CDD" id="cd16441">
    <property type="entry name" value="beta_Kdo_transferase_KpsS"/>
    <property type="match status" value="1"/>
</dbReference>
<dbReference type="InterPro" id="IPR007833">
    <property type="entry name" value="Capsule_polysaccharide_synth"/>
</dbReference>
<dbReference type="GO" id="GO:0015774">
    <property type="term" value="P:polysaccharide transport"/>
    <property type="evidence" value="ECO:0007669"/>
    <property type="project" value="InterPro"/>
</dbReference>
<comment type="caution">
    <text evidence="1">The sequence shown here is derived from an EMBL/GenBank/DDBJ whole genome shotgun (WGS) entry which is preliminary data.</text>
</comment>
<dbReference type="Proteomes" id="UP000004207">
    <property type="component" value="Unassembled WGS sequence"/>
</dbReference>
<dbReference type="eggNOG" id="COG3562">
    <property type="taxonomic scope" value="Bacteria"/>
</dbReference>
<accession>F5S976</accession>
<proteinExistence type="predicted"/>
<dbReference type="GeneID" id="93261678"/>
<protein>
    <submittedName>
        <fullName evidence="1">Capsule polysaccharide modification protein LipB</fullName>
    </submittedName>
</protein>
<evidence type="ECO:0000313" key="1">
    <source>
        <dbReference type="EMBL" id="EGK07481.1"/>
    </source>
</evidence>
<name>F5S976_KINKI</name>
<reference evidence="1 2" key="1">
    <citation type="submission" date="2011-04" db="EMBL/GenBank/DDBJ databases">
        <authorList>
            <person name="Muzny D."/>
            <person name="Qin X."/>
            <person name="Deng J."/>
            <person name="Jiang H."/>
            <person name="Liu Y."/>
            <person name="Qu J."/>
            <person name="Song X.-Z."/>
            <person name="Zhang L."/>
            <person name="Thornton R."/>
            <person name="Coyle M."/>
            <person name="Francisco L."/>
            <person name="Jackson L."/>
            <person name="Javaid M."/>
            <person name="Korchina V."/>
            <person name="Kovar C."/>
            <person name="Mata R."/>
            <person name="Mathew T."/>
            <person name="Ngo R."/>
            <person name="Nguyen L."/>
            <person name="Nguyen N."/>
            <person name="Okwuonu G."/>
            <person name="Ongeri F."/>
            <person name="Pham C."/>
            <person name="Simmons D."/>
            <person name="Wilczek-Boney K."/>
            <person name="Hale W."/>
            <person name="Jakkamsetti A."/>
            <person name="Pham P."/>
            <person name="Ruth R."/>
            <person name="San Lucas F."/>
            <person name="Warren J."/>
            <person name="Zhang J."/>
            <person name="Zhao Z."/>
            <person name="Zhou C."/>
            <person name="Zhu D."/>
            <person name="Lee S."/>
            <person name="Bess C."/>
            <person name="Blankenburg K."/>
            <person name="Forbes L."/>
            <person name="Fu Q."/>
            <person name="Gubbala S."/>
            <person name="Hirani K."/>
            <person name="Jayaseelan J.C."/>
            <person name="Lara F."/>
            <person name="Munidasa M."/>
            <person name="Palculict T."/>
            <person name="Patil S."/>
            <person name="Pu L.-L."/>
            <person name="Saada N."/>
            <person name="Tang L."/>
            <person name="Weissenberger G."/>
            <person name="Zhu Y."/>
            <person name="Hemphill L."/>
            <person name="Shang Y."/>
            <person name="Youmans B."/>
            <person name="Ayvaz T."/>
            <person name="Ross M."/>
            <person name="Santibanez J."/>
            <person name="Aqrawi P."/>
            <person name="Gross S."/>
            <person name="Joshi V."/>
            <person name="Fowler G."/>
            <person name="Nazareth L."/>
            <person name="Reid J."/>
            <person name="Worley K."/>
            <person name="Petrosino J."/>
            <person name="Highlander S."/>
            <person name="Gibbs R."/>
        </authorList>
    </citation>
    <scope>NUCLEOTIDE SEQUENCE [LARGE SCALE GENOMIC DNA]</scope>
    <source>
        <strain evidence="1 2">ATCC 23330</strain>
    </source>
</reference>
<dbReference type="STRING" id="504.KKKWG1_0192"/>
<dbReference type="Pfam" id="PF05159">
    <property type="entry name" value="Capsule_synth"/>
    <property type="match status" value="1"/>
</dbReference>
<dbReference type="AlphaFoldDB" id="F5S976"/>